<evidence type="ECO:0000256" key="2">
    <source>
        <dbReference type="SAM" id="MobiDB-lite"/>
    </source>
</evidence>
<evidence type="ECO:0000313" key="3">
    <source>
        <dbReference type="EMBL" id="QCD89912.1"/>
    </source>
</evidence>
<organism evidence="3 4">
    <name type="scientific">Vigna unguiculata</name>
    <name type="common">Cowpea</name>
    <dbReference type="NCBI Taxonomy" id="3917"/>
    <lineage>
        <taxon>Eukaryota</taxon>
        <taxon>Viridiplantae</taxon>
        <taxon>Streptophyta</taxon>
        <taxon>Embryophyta</taxon>
        <taxon>Tracheophyta</taxon>
        <taxon>Spermatophyta</taxon>
        <taxon>Magnoliopsida</taxon>
        <taxon>eudicotyledons</taxon>
        <taxon>Gunneridae</taxon>
        <taxon>Pentapetalae</taxon>
        <taxon>rosids</taxon>
        <taxon>fabids</taxon>
        <taxon>Fabales</taxon>
        <taxon>Fabaceae</taxon>
        <taxon>Papilionoideae</taxon>
        <taxon>50 kb inversion clade</taxon>
        <taxon>NPAAA clade</taxon>
        <taxon>indigoferoid/millettioid clade</taxon>
        <taxon>Phaseoleae</taxon>
        <taxon>Vigna</taxon>
    </lineage>
</organism>
<reference evidence="3 4" key="1">
    <citation type="submission" date="2019-04" db="EMBL/GenBank/DDBJ databases">
        <title>An improved genome assembly and genetic linkage map for asparagus bean, Vigna unguiculata ssp. sesquipedialis.</title>
        <authorList>
            <person name="Xia Q."/>
            <person name="Zhang R."/>
            <person name="Dong Y."/>
        </authorList>
    </citation>
    <scope>NUCLEOTIDE SEQUENCE [LARGE SCALE GENOMIC DNA]</scope>
    <source>
        <tissue evidence="3">Leaf</tissue>
    </source>
</reference>
<feature type="compositionally biased region" description="Pro residues" evidence="2">
    <location>
        <begin position="33"/>
        <end position="48"/>
    </location>
</feature>
<feature type="compositionally biased region" description="Polar residues" evidence="2">
    <location>
        <begin position="202"/>
        <end position="213"/>
    </location>
</feature>
<dbReference type="Proteomes" id="UP000501690">
    <property type="component" value="Linkage Group LG4"/>
</dbReference>
<dbReference type="AlphaFoldDB" id="A0A4D6LM86"/>
<feature type="region of interest" description="Disordered" evidence="2">
    <location>
        <begin position="188"/>
        <end position="220"/>
    </location>
</feature>
<dbReference type="EMBL" id="CP039348">
    <property type="protein sequence ID" value="QCD89912.1"/>
    <property type="molecule type" value="Genomic_DNA"/>
</dbReference>
<proteinExistence type="predicted"/>
<feature type="coiled-coil region" evidence="1">
    <location>
        <begin position="145"/>
        <end position="172"/>
    </location>
</feature>
<feature type="region of interest" description="Disordered" evidence="2">
    <location>
        <begin position="18"/>
        <end position="92"/>
    </location>
</feature>
<evidence type="ECO:0000313" key="4">
    <source>
        <dbReference type="Proteomes" id="UP000501690"/>
    </source>
</evidence>
<evidence type="ECO:0000256" key="1">
    <source>
        <dbReference type="SAM" id="Coils"/>
    </source>
</evidence>
<protein>
    <submittedName>
        <fullName evidence="3">Uncharacterized protein</fullName>
    </submittedName>
</protein>
<keyword evidence="1" id="KW-0175">Coiled coil</keyword>
<feature type="compositionally biased region" description="Polar residues" evidence="2">
    <location>
        <begin position="49"/>
        <end position="61"/>
    </location>
</feature>
<gene>
    <name evidence="3" type="ORF">DEO72_LG4g864</name>
</gene>
<name>A0A4D6LM86_VIGUN</name>
<sequence length="220" mass="24247">MMKKICMKKTNDQVSILTQNRSGQPSSTMCTPVPHPSCPRPSNPPQLSFPPQSSITPQFASQLAGHMNSHPIENNNEPPPPPPHMSSMLSTSRSNISIEDSLAHVLGSKEHCGRVRGMGLGPCPSRVFGYTRNFHFGTSSSCPSYSELQNQVTALKSQLDEQNKRNEERDKRLDAIMNFFSQNYQGQLPPELTMFNPAPVSDQGSVPTNTTSSGHEENHM</sequence>
<keyword evidence="4" id="KW-1185">Reference proteome</keyword>
<accession>A0A4D6LM86</accession>
<feature type="compositionally biased region" description="Polar residues" evidence="2">
    <location>
        <begin position="18"/>
        <end position="30"/>
    </location>
</feature>